<gene>
    <name evidence="2" type="primary">LOC142178148</name>
</gene>
<organism evidence="1 2">
    <name type="scientific">Nicotiana tabacum</name>
    <name type="common">Common tobacco</name>
    <dbReference type="NCBI Taxonomy" id="4097"/>
    <lineage>
        <taxon>Eukaryota</taxon>
        <taxon>Viridiplantae</taxon>
        <taxon>Streptophyta</taxon>
        <taxon>Embryophyta</taxon>
        <taxon>Tracheophyta</taxon>
        <taxon>Spermatophyta</taxon>
        <taxon>Magnoliopsida</taxon>
        <taxon>eudicotyledons</taxon>
        <taxon>Gunneridae</taxon>
        <taxon>Pentapetalae</taxon>
        <taxon>asterids</taxon>
        <taxon>lamiids</taxon>
        <taxon>Solanales</taxon>
        <taxon>Solanaceae</taxon>
        <taxon>Nicotianoideae</taxon>
        <taxon>Nicotianeae</taxon>
        <taxon>Nicotiana</taxon>
    </lineage>
</organism>
<keyword evidence="1" id="KW-1185">Reference proteome</keyword>
<protein>
    <submittedName>
        <fullName evidence="2">Uncharacterized protein LOC142178148</fullName>
    </submittedName>
</protein>
<name>A0AC58U263_TOBAC</name>
<accession>A0AC58U263</accession>
<evidence type="ECO:0000313" key="2">
    <source>
        <dbReference type="RefSeq" id="XP_075103578.1"/>
    </source>
</evidence>
<evidence type="ECO:0000313" key="1">
    <source>
        <dbReference type="Proteomes" id="UP000790787"/>
    </source>
</evidence>
<proteinExistence type="predicted"/>
<dbReference type="RefSeq" id="XP_075103578.1">
    <property type="nucleotide sequence ID" value="XM_075247477.1"/>
</dbReference>
<reference evidence="2" key="2">
    <citation type="submission" date="2025-08" db="UniProtKB">
        <authorList>
            <consortium name="RefSeq"/>
        </authorList>
    </citation>
    <scope>IDENTIFICATION</scope>
    <source>
        <tissue evidence="2">Leaf</tissue>
    </source>
</reference>
<sequence length="476" mass="52875">MGGRQQLLIYQAVSKVAKNVVLVQEEEGMQFPIYYISKVLLGAETSYPHLEKLALALVVASQKLRPYFQCYPISVVTTFPLRNVLYKPELSGHLAKWTVKVSKFDIEYKPRIAIKSQVFADFMADFSLGLMPLAAKEAVLVSGTTSGVWTLFTDGASNVKGSDLGVVLIMPSGEILRHAIRTVPLTNNEDEYEALVIGLELDRGLGSEYLNKLQALLAQFREWSIVHIPTKKNVEADALANLGSSTEMKGSDSGTVVQLLHLVLDVDGRKGIRTKVQQMSASCIVGASTSGTLHSVVSPWRFMKWGMDIVGPLPPGPGKLEDAKGKWPYELPGVLCAYWTTTKSSTGEIPFSLVYGLEALIPVEVGEPTLRFSRANEEANNEAFLVKLDLLEEQWDLAYVTMVAQMQRMERYYNRRANVRYFKVGDLVHRKVTRSTQEVNNGKLGQIWEGPYRVSVVIGKGSFELKNQDGVKLPRN</sequence>
<dbReference type="Proteomes" id="UP000790787">
    <property type="component" value="Chromosome 24"/>
</dbReference>
<reference evidence="1" key="1">
    <citation type="journal article" date="2014" name="Nat. Commun.">
        <title>The tobacco genome sequence and its comparison with those of tomato and potato.</title>
        <authorList>
            <person name="Sierro N."/>
            <person name="Battey J.N."/>
            <person name="Ouadi S."/>
            <person name="Bakaher N."/>
            <person name="Bovet L."/>
            <person name="Willig A."/>
            <person name="Goepfert S."/>
            <person name="Peitsch M.C."/>
            <person name="Ivanov N.V."/>
        </authorList>
    </citation>
    <scope>NUCLEOTIDE SEQUENCE [LARGE SCALE GENOMIC DNA]</scope>
</reference>